<dbReference type="InterPro" id="IPR014710">
    <property type="entry name" value="RmlC-like_jellyroll"/>
</dbReference>
<dbReference type="Pfam" id="PF00908">
    <property type="entry name" value="dTDP_sugar_isom"/>
    <property type="match status" value="1"/>
</dbReference>
<dbReference type="PANTHER" id="PTHR21047">
    <property type="entry name" value="DTDP-6-DEOXY-D-GLUCOSE-3,5 EPIMERASE"/>
    <property type="match status" value="1"/>
</dbReference>
<gene>
    <name evidence="5" type="ORF">SAMN02787144_100680</name>
</gene>
<accession>A0A1K1ZTQ3</accession>
<organism evidence="5 6">
    <name type="scientific">Streptomyces atratus</name>
    <dbReference type="NCBI Taxonomy" id="1893"/>
    <lineage>
        <taxon>Bacteria</taxon>
        <taxon>Bacillati</taxon>
        <taxon>Actinomycetota</taxon>
        <taxon>Actinomycetes</taxon>
        <taxon>Kitasatosporales</taxon>
        <taxon>Streptomycetaceae</taxon>
        <taxon>Streptomyces</taxon>
    </lineage>
</organism>
<evidence type="ECO:0000313" key="5">
    <source>
        <dbReference type="EMBL" id="SFX77107.1"/>
    </source>
</evidence>
<evidence type="ECO:0000256" key="4">
    <source>
        <dbReference type="PIRSR" id="PIRSR600888-3"/>
    </source>
</evidence>
<dbReference type="EMBL" id="FPJO01000006">
    <property type="protein sequence ID" value="SFX77107.1"/>
    <property type="molecule type" value="Genomic_DNA"/>
</dbReference>
<dbReference type="GO" id="GO:0019305">
    <property type="term" value="P:dTDP-rhamnose biosynthetic process"/>
    <property type="evidence" value="ECO:0007669"/>
    <property type="project" value="TreeGrafter"/>
</dbReference>
<dbReference type="GO" id="GO:0008830">
    <property type="term" value="F:dTDP-4-dehydrorhamnose 3,5-epimerase activity"/>
    <property type="evidence" value="ECO:0007669"/>
    <property type="project" value="InterPro"/>
</dbReference>
<comment type="similarity">
    <text evidence="1">Belongs to the dTDP-4-dehydrorhamnose 3,5-epimerase family.</text>
</comment>
<feature type="site" description="Participates in a stacking interaction with the thymidine ring of dTDP-4-oxo-6-deoxyglucose" evidence="4">
    <location>
        <position position="138"/>
    </location>
</feature>
<keyword evidence="2" id="KW-0413">Isomerase</keyword>
<feature type="active site" description="Proton acceptor" evidence="3">
    <location>
        <position position="62"/>
    </location>
</feature>
<dbReference type="GO" id="GO:0000271">
    <property type="term" value="P:polysaccharide biosynthetic process"/>
    <property type="evidence" value="ECO:0007669"/>
    <property type="project" value="TreeGrafter"/>
</dbReference>
<dbReference type="InterPro" id="IPR000888">
    <property type="entry name" value="RmlC-like"/>
</dbReference>
<feature type="active site" description="Proton donor" evidence="3">
    <location>
        <position position="132"/>
    </location>
</feature>
<evidence type="ECO:0000256" key="1">
    <source>
        <dbReference type="ARBA" id="ARBA00010154"/>
    </source>
</evidence>
<dbReference type="CDD" id="cd00438">
    <property type="entry name" value="cupin_RmlC"/>
    <property type="match status" value="1"/>
</dbReference>
<sequence length="203" mass="21622">MKITEMSIPNAFRIVPEIHEDERGSFSELVRSSVLSEAIGYPFGIGQANCSLSSRNTIRGIHATTLPPGQAKLVTCVSGSVLDVAVDLRVGSPTFGKYEMTRQDAETGVSVYLSDGLGHAFVALTDDACVNYLCSEKYAHGTMIEINPLDPDIGIPWELDGTPIMSDKDAAAPGLATAAASGVLPSYEECLEYYRSLRSTAAA</sequence>
<dbReference type="PANTHER" id="PTHR21047:SF2">
    <property type="entry name" value="THYMIDINE DIPHOSPHO-4-KETO-RHAMNOSE 3,5-EPIMERASE"/>
    <property type="match status" value="1"/>
</dbReference>
<proteinExistence type="inferred from homology"/>
<dbReference type="GO" id="GO:0005829">
    <property type="term" value="C:cytosol"/>
    <property type="evidence" value="ECO:0007669"/>
    <property type="project" value="TreeGrafter"/>
</dbReference>
<reference evidence="5 6" key="1">
    <citation type="submission" date="2016-11" db="EMBL/GenBank/DDBJ databases">
        <authorList>
            <person name="Jaros S."/>
            <person name="Januszkiewicz K."/>
            <person name="Wedrychowicz H."/>
        </authorList>
    </citation>
    <scope>NUCLEOTIDE SEQUENCE [LARGE SCALE GENOMIC DNA]</scope>
    <source>
        <strain evidence="5 6">OK807</strain>
    </source>
</reference>
<dbReference type="OrthoDB" id="9800680at2"/>
<evidence type="ECO:0000256" key="3">
    <source>
        <dbReference type="PIRSR" id="PIRSR600888-1"/>
    </source>
</evidence>
<dbReference type="InterPro" id="IPR011051">
    <property type="entry name" value="RmlC_Cupin_sf"/>
</dbReference>
<dbReference type="STRING" id="1893.SAMN02787144_100680"/>
<dbReference type="RefSeq" id="WP_072485321.1">
    <property type="nucleotide sequence ID" value="NZ_CP108277.1"/>
</dbReference>
<name>A0A1K1ZTQ3_STRAR</name>
<dbReference type="Gene3D" id="2.60.120.10">
    <property type="entry name" value="Jelly Rolls"/>
    <property type="match status" value="1"/>
</dbReference>
<evidence type="ECO:0000256" key="2">
    <source>
        <dbReference type="ARBA" id="ARBA00023235"/>
    </source>
</evidence>
<protein>
    <submittedName>
        <fullName evidence="5">dTDP-4-dehydrorhamnose 3,5-epimerase</fullName>
    </submittedName>
</protein>
<dbReference type="Proteomes" id="UP000181909">
    <property type="component" value="Unassembled WGS sequence"/>
</dbReference>
<dbReference type="SUPFAM" id="SSF51182">
    <property type="entry name" value="RmlC-like cupins"/>
    <property type="match status" value="1"/>
</dbReference>
<evidence type="ECO:0000313" key="6">
    <source>
        <dbReference type="Proteomes" id="UP000181909"/>
    </source>
</evidence>
<dbReference type="AlphaFoldDB" id="A0A1K1ZTQ3"/>